<protein>
    <submittedName>
        <fullName evidence="2">Dihydrofolate reductase family protein</fullName>
    </submittedName>
</protein>
<dbReference type="InterPro" id="IPR050765">
    <property type="entry name" value="Riboflavin_Biosynth_HTPR"/>
</dbReference>
<name>A0ABP9PKS9_9ACTN</name>
<proteinExistence type="predicted"/>
<reference evidence="3" key="1">
    <citation type="journal article" date="2019" name="Int. J. Syst. Evol. Microbiol.">
        <title>The Global Catalogue of Microorganisms (GCM) 10K type strain sequencing project: providing services to taxonomists for standard genome sequencing and annotation.</title>
        <authorList>
            <consortium name="The Broad Institute Genomics Platform"/>
            <consortium name="The Broad Institute Genome Sequencing Center for Infectious Disease"/>
            <person name="Wu L."/>
            <person name="Ma J."/>
        </authorList>
    </citation>
    <scope>NUCLEOTIDE SEQUENCE [LARGE SCALE GENOMIC DNA]</scope>
    <source>
        <strain evidence="3">JCM 18459</strain>
    </source>
</reference>
<organism evidence="2 3">
    <name type="scientific">Nocardioides marinquilinus</name>
    <dbReference type="NCBI Taxonomy" id="1210400"/>
    <lineage>
        <taxon>Bacteria</taxon>
        <taxon>Bacillati</taxon>
        <taxon>Actinomycetota</taxon>
        <taxon>Actinomycetes</taxon>
        <taxon>Propionibacteriales</taxon>
        <taxon>Nocardioidaceae</taxon>
        <taxon>Nocardioides</taxon>
    </lineage>
</organism>
<evidence type="ECO:0000313" key="3">
    <source>
        <dbReference type="Proteomes" id="UP001500221"/>
    </source>
</evidence>
<dbReference type="EMBL" id="BAABKG010000002">
    <property type="protein sequence ID" value="GAA5147341.1"/>
    <property type="molecule type" value="Genomic_DNA"/>
</dbReference>
<evidence type="ECO:0000259" key="1">
    <source>
        <dbReference type="Pfam" id="PF01872"/>
    </source>
</evidence>
<dbReference type="SUPFAM" id="SSF53597">
    <property type="entry name" value="Dihydrofolate reductase-like"/>
    <property type="match status" value="1"/>
</dbReference>
<dbReference type="RefSeq" id="WP_345457637.1">
    <property type="nucleotide sequence ID" value="NZ_BAABKG010000002.1"/>
</dbReference>
<dbReference type="Gene3D" id="3.40.430.10">
    <property type="entry name" value="Dihydrofolate Reductase, subunit A"/>
    <property type="match status" value="1"/>
</dbReference>
<dbReference type="Pfam" id="PF01872">
    <property type="entry name" value="RibD_C"/>
    <property type="match status" value="1"/>
</dbReference>
<keyword evidence="3" id="KW-1185">Reference proteome</keyword>
<dbReference type="InterPro" id="IPR002734">
    <property type="entry name" value="RibDG_C"/>
</dbReference>
<dbReference type="PANTHER" id="PTHR38011:SF11">
    <property type="entry name" value="2,5-DIAMINO-6-RIBOSYLAMINO-4(3H)-PYRIMIDINONE 5'-PHOSPHATE REDUCTASE"/>
    <property type="match status" value="1"/>
</dbReference>
<dbReference type="Proteomes" id="UP001500221">
    <property type="component" value="Unassembled WGS sequence"/>
</dbReference>
<gene>
    <name evidence="2" type="ORF">GCM10023340_19630</name>
</gene>
<dbReference type="InterPro" id="IPR024072">
    <property type="entry name" value="DHFR-like_dom_sf"/>
</dbReference>
<dbReference type="PANTHER" id="PTHR38011">
    <property type="entry name" value="DIHYDROFOLATE REDUCTASE FAMILY PROTEIN (AFU_ORTHOLOGUE AFUA_8G06820)"/>
    <property type="match status" value="1"/>
</dbReference>
<sequence>MRELTYYVAVSLDGRISGPGDDFSAFPVTGDHIEMILRDYRDTLPKVGLDALGLTADGSRFDTTLMGWNTYAAGFEHTRDPYPHTRQLVFSRTRGQDDADPGVEVTAADPVAVVRELKRGEGAGIWLCGGGLLASALIGEIDRLVLKVNPVVLHEGPTLFAGGFEPRAFRLERSTPYESGVVVQEYAAVADAVRAA</sequence>
<comment type="caution">
    <text evidence="2">The sequence shown here is derived from an EMBL/GenBank/DDBJ whole genome shotgun (WGS) entry which is preliminary data.</text>
</comment>
<accession>A0ABP9PKS9</accession>
<evidence type="ECO:0000313" key="2">
    <source>
        <dbReference type="EMBL" id="GAA5147341.1"/>
    </source>
</evidence>
<feature type="domain" description="Bacterial bifunctional deaminase-reductase C-terminal" evidence="1">
    <location>
        <begin position="77"/>
        <end position="183"/>
    </location>
</feature>